<dbReference type="PANTHER" id="PTHR37937:SF1">
    <property type="entry name" value="CONJUGATIVE TRANSFER: DNA TRANSPORT"/>
    <property type="match status" value="1"/>
</dbReference>
<reference evidence="8 9" key="1">
    <citation type="submission" date="2014-03" db="EMBL/GenBank/DDBJ databases">
        <title>Genomics of Bifidobacteria.</title>
        <authorList>
            <person name="Ventura M."/>
            <person name="Milani C."/>
            <person name="Lugli G.A."/>
        </authorList>
    </citation>
    <scope>NUCLEOTIDE SEQUENCE [LARGE SCALE GENOMIC DNA]</scope>
    <source>
        <strain evidence="8 9">LMG 11341</strain>
    </source>
</reference>
<evidence type="ECO:0000313" key="9">
    <source>
        <dbReference type="Proteomes" id="UP000029060"/>
    </source>
</evidence>
<dbReference type="Pfam" id="PF02534">
    <property type="entry name" value="T4SS-DNA_transf"/>
    <property type="match status" value="1"/>
</dbReference>
<keyword evidence="4" id="KW-0812">Transmembrane</keyword>
<evidence type="ECO:0000256" key="5">
    <source>
        <dbReference type="ARBA" id="ARBA00022989"/>
    </source>
</evidence>
<dbReference type="InterPro" id="IPR027417">
    <property type="entry name" value="P-loop_NTPase"/>
</dbReference>
<accession>A0A087BBU0</accession>
<dbReference type="RefSeq" id="WP_033521656.1">
    <property type="nucleotide sequence ID" value="NZ_JGZC01000011.1"/>
</dbReference>
<dbReference type="InterPro" id="IPR003688">
    <property type="entry name" value="TraG/VirD4"/>
</dbReference>
<dbReference type="Proteomes" id="UP000029060">
    <property type="component" value="Unassembled WGS sequence"/>
</dbReference>
<dbReference type="eggNOG" id="COG3505">
    <property type="taxonomic scope" value="Bacteria"/>
</dbReference>
<proteinExistence type="inferred from homology"/>
<dbReference type="InterPro" id="IPR051539">
    <property type="entry name" value="T4SS-coupling_protein"/>
</dbReference>
<comment type="caution">
    <text evidence="8">The sequence shown here is derived from an EMBL/GenBank/DDBJ whole genome shotgun (WGS) entry which is preliminary data.</text>
</comment>
<evidence type="ECO:0000256" key="2">
    <source>
        <dbReference type="ARBA" id="ARBA00008806"/>
    </source>
</evidence>
<dbReference type="STRING" id="78345.BMERY_1941"/>
<dbReference type="PANTHER" id="PTHR37937">
    <property type="entry name" value="CONJUGATIVE TRANSFER: DNA TRANSPORT"/>
    <property type="match status" value="1"/>
</dbReference>
<dbReference type="Gene3D" id="3.40.50.300">
    <property type="entry name" value="P-loop containing nucleotide triphosphate hydrolases"/>
    <property type="match status" value="1"/>
</dbReference>
<evidence type="ECO:0000256" key="1">
    <source>
        <dbReference type="ARBA" id="ARBA00004651"/>
    </source>
</evidence>
<dbReference type="OrthoDB" id="226701at2"/>
<evidence type="ECO:0000256" key="7">
    <source>
        <dbReference type="SAM" id="SignalP"/>
    </source>
</evidence>
<keyword evidence="6" id="KW-0472">Membrane</keyword>
<keyword evidence="7" id="KW-0732">Signal</keyword>
<sequence>MSARPSGTVAATVLSVAAFAAADAYAACLMSLPGNAAMNLMAAAEALPAYVASHGLSSEPAALATGLVAACAVWVAWAYAISHGRAERSGEEHGSARWGTRREGRRFMDLKDPRNNIILTEHYGMAMGRPDHDRRYERNRNVLVVGGSGSGKTRGYVEPNIMQMNASYLVTDPKGETLPRMGRMLEANGYEVASFNTVDFSASMHYNPLAYIEDEADILEFVTCLIENTTGEGRQAQDPFWENAERLLYVALIGYLVYHCPARDRSLSGLVTLLSLAKAKESDEDYRSPLDLLFEEIETGVRLVASDEGGQAGFDPARRGSFSPSGAGVRRVRVADPVDVDSDFCLLHYKMFKDAAGKTLKSILVSCNTRMEPFAIPQVRELVSYDEMALDRLGDPGARRAVFAVMSDTSSLYSFLFAIMLWQTMNMLCERALKEYGGSLPTPVHLVLDEFANIGKLPDVERMVAVIRSRNISMSVILQSLSQLKARYEDDAATIVDCCDTTLFLGGKSTETVKEISETVGKETVGTVTWNESRGAMPSSTRNWNTIERDLVQGAEVAKLPRDEAIVLITGTDPLKDKKYDIASHPMWPQAYPGHPGALFAEPYDFAARLEEMREGRGDGGDDAASDA</sequence>
<dbReference type="SUPFAM" id="SSF52540">
    <property type="entry name" value="P-loop containing nucleoside triphosphate hydrolases"/>
    <property type="match status" value="1"/>
</dbReference>
<organism evidence="8 9">
    <name type="scientific">Bifidobacterium merycicum</name>
    <dbReference type="NCBI Taxonomy" id="78345"/>
    <lineage>
        <taxon>Bacteria</taxon>
        <taxon>Bacillati</taxon>
        <taxon>Actinomycetota</taxon>
        <taxon>Actinomycetes</taxon>
        <taxon>Bifidobacteriales</taxon>
        <taxon>Bifidobacteriaceae</taxon>
        <taxon>Bifidobacterium</taxon>
    </lineage>
</organism>
<dbReference type="CDD" id="cd01127">
    <property type="entry name" value="TrwB_TraG_TraD_VirD4"/>
    <property type="match status" value="2"/>
</dbReference>
<keyword evidence="9" id="KW-1185">Reference proteome</keyword>
<comment type="subcellular location">
    <subcellularLocation>
        <location evidence="1">Cell membrane</location>
        <topology evidence="1">Multi-pass membrane protein</topology>
    </subcellularLocation>
</comment>
<protein>
    <submittedName>
        <fullName evidence="8">TraG family protein</fullName>
    </submittedName>
</protein>
<evidence type="ECO:0000256" key="6">
    <source>
        <dbReference type="ARBA" id="ARBA00023136"/>
    </source>
</evidence>
<evidence type="ECO:0000256" key="3">
    <source>
        <dbReference type="ARBA" id="ARBA00022475"/>
    </source>
</evidence>
<evidence type="ECO:0000313" key="8">
    <source>
        <dbReference type="EMBL" id="KFI68490.1"/>
    </source>
</evidence>
<dbReference type="GO" id="GO:0005886">
    <property type="term" value="C:plasma membrane"/>
    <property type="evidence" value="ECO:0007669"/>
    <property type="project" value="UniProtKB-SubCell"/>
</dbReference>
<comment type="similarity">
    <text evidence="2">Belongs to the VirD4/TraG family.</text>
</comment>
<name>A0A087BBU0_9BIFI</name>
<keyword evidence="5" id="KW-1133">Transmembrane helix</keyword>
<evidence type="ECO:0000256" key="4">
    <source>
        <dbReference type="ARBA" id="ARBA00022692"/>
    </source>
</evidence>
<keyword evidence="3" id="KW-1003">Cell membrane</keyword>
<feature type="chain" id="PRO_5039691107" evidence="7">
    <location>
        <begin position="21"/>
        <end position="628"/>
    </location>
</feature>
<gene>
    <name evidence="8" type="ORF">BMERY_1941</name>
</gene>
<dbReference type="NCBIfam" id="NF045973">
    <property type="entry name" value="conju_CD1115"/>
    <property type="match status" value="1"/>
</dbReference>
<feature type="signal peptide" evidence="7">
    <location>
        <begin position="1"/>
        <end position="20"/>
    </location>
</feature>
<dbReference type="EMBL" id="JGZC01000011">
    <property type="protein sequence ID" value="KFI68490.1"/>
    <property type="molecule type" value="Genomic_DNA"/>
</dbReference>
<dbReference type="AlphaFoldDB" id="A0A087BBU0"/>